<protein>
    <submittedName>
        <fullName evidence="1">Uncharacterized protein</fullName>
    </submittedName>
</protein>
<comment type="caution">
    <text evidence="1">The sequence shown here is derived from an EMBL/GenBank/DDBJ whole genome shotgun (WGS) entry which is preliminary data.</text>
</comment>
<accession>M6UJ02</accession>
<sequence length="47" mass="5335">MVKLFQDIKSGISFKKANDLASDAIAKNFCIFVKSIVNFGYYFHVSE</sequence>
<evidence type="ECO:0000313" key="1">
    <source>
        <dbReference type="EMBL" id="EMO42806.1"/>
    </source>
</evidence>
<organism evidence="1 2">
    <name type="scientific">Leptospira noguchii serovar Autumnalis str. ZUN142</name>
    <dbReference type="NCBI Taxonomy" id="1085540"/>
    <lineage>
        <taxon>Bacteria</taxon>
        <taxon>Pseudomonadati</taxon>
        <taxon>Spirochaetota</taxon>
        <taxon>Spirochaetia</taxon>
        <taxon>Leptospirales</taxon>
        <taxon>Leptospiraceae</taxon>
        <taxon>Leptospira</taxon>
    </lineage>
</organism>
<dbReference type="EMBL" id="AHOP02000006">
    <property type="protein sequence ID" value="EMO42806.1"/>
    <property type="molecule type" value="Genomic_DNA"/>
</dbReference>
<dbReference type="Proteomes" id="UP000012153">
    <property type="component" value="Unassembled WGS sequence"/>
</dbReference>
<reference evidence="1 2" key="1">
    <citation type="submission" date="2013-01" db="EMBL/GenBank/DDBJ databases">
        <authorList>
            <person name="Harkins D.M."/>
            <person name="Durkin A.S."/>
            <person name="Brinkac L.M."/>
            <person name="Haft D.H."/>
            <person name="Selengut J.D."/>
            <person name="Sanka R."/>
            <person name="DePew J."/>
            <person name="Purushe J."/>
            <person name="Matthias M.A."/>
            <person name="Vinetz J.M."/>
            <person name="Sutton G.G."/>
            <person name="Nierman W.C."/>
            <person name="Fouts D.E."/>
        </authorList>
    </citation>
    <scope>NUCLEOTIDE SEQUENCE [LARGE SCALE GENOMIC DNA]</scope>
    <source>
        <strain evidence="1 2">ZUN142</strain>
    </source>
</reference>
<gene>
    <name evidence="1" type="ORF">LEP1GSC186_1558</name>
</gene>
<proteinExistence type="predicted"/>
<evidence type="ECO:0000313" key="2">
    <source>
        <dbReference type="Proteomes" id="UP000012153"/>
    </source>
</evidence>
<dbReference type="AlphaFoldDB" id="M6UJ02"/>
<name>M6UJ02_9LEPT</name>